<dbReference type="AlphaFoldDB" id="A0A0K5E852"/>
<dbReference type="InterPro" id="IPR059166">
    <property type="entry name" value="PLD-like_cat"/>
</dbReference>
<sequence>MKVLNTTGINFYLEHLINTSINEVYLISPYLKISSVLRELIAHKANSGVTFHIVFGKKDLNKDIFIWLTELPHIHLMFCHNLHAKCYMNETMSIISSLNLYDFSQINNLELGVLLNRDDDHDCFNDCKYEVERILRASSEKTLEVPNKPLPQKLTISGLSSKYNLKHKDVYSRLLDLGYLTKGDSGFLLTPLGQKAGGEFKPDKFRKGEYYFLFPTDILDKKRGFFDILLGK</sequence>
<dbReference type="EMBL" id="AASCBU010000046">
    <property type="protein sequence ID" value="EFA8787088.1"/>
    <property type="molecule type" value="Genomic_DNA"/>
</dbReference>
<proteinExistence type="predicted"/>
<dbReference type="CDD" id="cd09176">
    <property type="entry name" value="PLDc_unchar6"/>
    <property type="match status" value="1"/>
</dbReference>
<dbReference type="Gene3D" id="3.30.870.10">
    <property type="entry name" value="Endonuclease Chain A"/>
    <property type="match status" value="1"/>
</dbReference>
<dbReference type="Proteomes" id="UP000567387">
    <property type="component" value="Unassembled WGS sequence"/>
</dbReference>
<reference evidence="2 3" key="1">
    <citation type="submission" date="2018-06" db="EMBL/GenBank/DDBJ databases">
        <authorList>
            <consortium name="Pathogen Informatics"/>
            <person name="Doyle S."/>
        </authorList>
    </citation>
    <scope>NUCLEOTIDE SEQUENCE [LARGE SCALE GENOMIC DNA]</scope>
    <source>
        <strain evidence="2 3">NCTC10764</strain>
    </source>
</reference>
<evidence type="ECO:0000313" key="3">
    <source>
        <dbReference type="Proteomes" id="UP000255201"/>
    </source>
</evidence>
<dbReference type="EMBL" id="UFZL01000003">
    <property type="protein sequence ID" value="STE75884.1"/>
    <property type="molecule type" value="Genomic_DNA"/>
</dbReference>
<evidence type="ECO:0000313" key="4">
    <source>
        <dbReference type="Proteomes" id="UP000567387"/>
    </source>
</evidence>
<gene>
    <name evidence="1" type="ORF">C2R31_005040</name>
    <name evidence="2" type="ORF">NCTC10764_04820</name>
</gene>
<dbReference type="Proteomes" id="UP000255201">
    <property type="component" value="Unassembled WGS sequence"/>
</dbReference>
<reference evidence="1 4" key="2">
    <citation type="submission" date="2018-08" db="EMBL/GenBank/DDBJ databases">
        <authorList>
            <consortium name="PulseNet: The National Subtyping Network for Foodborne Disease Surveillance"/>
            <person name="Tarr C.L."/>
            <person name="Trees E."/>
            <person name="Katz L.S."/>
            <person name="Carleton-Romer H.A."/>
            <person name="Stroika S."/>
            <person name="Kucerova Z."/>
            <person name="Roache K.F."/>
            <person name="Sabol A.L."/>
            <person name="Besser J."/>
            <person name="Gerner-Smidt P."/>
        </authorList>
    </citation>
    <scope>NUCLEOTIDE SEQUENCE [LARGE SCALE GENOMIC DNA]</scope>
    <source>
        <strain evidence="1 4">PNUSAE011918</strain>
    </source>
</reference>
<evidence type="ECO:0000313" key="1">
    <source>
        <dbReference type="EMBL" id="EFA8787088.1"/>
    </source>
</evidence>
<protein>
    <submittedName>
        <fullName evidence="1">DNA repair protein</fullName>
    </submittedName>
</protein>
<organism evidence="1 4">
    <name type="scientific">Escherichia coli</name>
    <dbReference type="NCBI Taxonomy" id="562"/>
    <lineage>
        <taxon>Bacteria</taxon>
        <taxon>Pseudomonadati</taxon>
        <taxon>Pseudomonadota</taxon>
        <taxon>Gammaproteobacteria</taxon>
        <taxon>Enterobacterales</taxon>
        <taxon>Enterobacteriaceae</taxon>
        <taxon>Escherichia</taxon>
    </lineage>
</organism>
<accession>A0A0K5E852</accession>
<dbReference type="RefSeq" id="WP_028120317.1">
    <property type="nucleotide sequence ID" value="NZ_CABEEY010000003.1"/>
</dbReference>
<name>A0A0K5E852_ECOLX</name>
<evidence type="ECO:0000313" key="2">
    <source>
        <dbReference type="EMBL" id="STE75884.1"/>
    </source>
</evidence>